<evidence type="ECO:0000313" key="2">
    <source>
        <dbReference type="Proteomes" id="UP000224460"/>
    </source>
</evidence>
<reference evidence="1" key="1">
    <citation type="submission" date="2017-10" db="EMBL/GenBank/DDBJ databases">
        <title>Genome sequence of cellulolytic Lachnospiraceae bacterium XHS1971 isolated from hotspring sediment.</title>
        <authorList>
            <person name="Vasudevan G."/>
            <person name="Joshi A.J."/>
            <person name="Hivarkar S."/>
            <person name="Lanjekar V.B."/>
            <person name="Dhakephalkar P.K."/>
            <person name="Dagar S."/>
        </authorList>
    </citation>
    <scope>NUCLEOTIDE SEQUENCE</scope>
    <source>
        <strain evidence="1">XHS1971</strain>
    </source>
</reference>
<organism evidence="1 2">
    <name type="scientific">Sporanaerobium hydrogeniformans</name>
    <dbReference type="NCBI Taxonomy" id="3072179"/>
    <lineage>
        <taxon>Bacteria</taxon>
        <taxon>Bacillati</taxon>
        <taxon>Bacillota</taxon>
        <taxon>Clostridia</taxon>
        <taxon>Lachnospirales</taxon>
        <taxon>Lachnospiraceae</taxon>
        <taxon>Sporanaerobium</taxon>
    </lineage>
</organism>
<accession>A0AC61DCE9</accession>
<keyword evidence="2" id="KW-1185">Reference proteome</keyword>
<comment type="caution">
    <text evidence="1">The sequence shown here is derived from an EMBL/GenBank/DDBJ whole genome shotgun (WGS) entry which is preliminary data.</text>
</comment>
<gene>
    <name evidence="1" type="ORF">CS063_11245</name>
</gene>
<proteinExistence type="predicted"/>
<name>A0AC61DCE9_9FIRM</name>
<dbReference type="Proteomes" id="UP000224460">
    <property type="component" value="Unassembled WGS sequence"/>
</dbReference>
<evidence type="ECO:0000313" key="1">
    <source>
        <dbReference type="EMBL" id="PHV70237.1"/>
    </source>
</evidence>
<sequence length="322" mass="34215">MKKRILLLGLVTALVSGAMVGCGGQKPYPKAGDVTVIVPKAPGGGTDTAARGLVQYMKPNLEGVNFVVTNKPDGGGVTGMVETAKAKADGYTLGLVTVELAMFPHQGKANVTFEDYIPICAPIAAPAALVVPADAPYDNLDEFVAYCKENPDQIQVGNSGVGAIWHSAALAFEEEFDVSLKHIPYPNGTADIAAALTGGHINATMADPSSFKSQVEAGSLKILGIMADNRSAIYPDVPTFKELGYDMTIRAWAALVAPKDTPSEIVEQLRAAAKVTCESEEFKNYFANQGIDPQAIIGEDCYEMMQEDHAMYGELLKKLDIQ</sequence>
<protein>
    <submittedName>
        <fullName evidence="1">Uncharacterized protein</fullName>
    </submittedName>
</protein>
<dbReference type="EMBL" id="PEDL01000012">
    <property type="protein sequence ID" value="PHV70237.1"/>
    <property type="molecule type" value="Genomic_DNA"/>
</dbReference>